<evidence type="ECO:0000256" key="4">
    <source>
        <dbReference type="ARBA" id="ARBA00023136"/>
    </source>
</evidence>
<evidence type="ECO:0000256" key="3">
    <source>
        <dbReference type="ARBA" id="ARBA00022801"/>
    </source>
</evidence>
<dbReference type="SUPFAM" id="SSF50729">
    <property type="entry name" value="PH domain-like"/>
    <property type="match status" value="1"/>
</dbReference>
<dbReference type="OMA" id="VPLCTIN"/>
<keyword evidence="9" id="KW-1185">Reference proteome</keyword>
<dbReference type="GO" id="GO:0005737">
    <property type="term" value="C:cytoplasm"/>
    <property type="evidence" value="ECO:0007669"/>
    <property type="project" value="TreeGrafter"/>
</dbReference>
<evidence type="ECO:0000313" key="8">
    <source>
        <dbReference type="Ensembl" id="ENSNGAP00000010168.1"/>
    </source>
</evidence>
<evidence type="ECO:0000256" key="6">
    <source>
        <dbReference type="PIRSR" id="PIRSR630564-2"/>
    </source>
</evidence>
<dbReference type="GO" id="GO:0016020">
    <property type="term" value="C:membrane"/>
    <property type="evidence" value="ECO:0007669"/>
    <property type="project" value="UniProtKB-SubCell"/>
</dbReference>
<organism evidence="8 9">
    <name type="scientific">Nannospalax galili</name>
    <name type="common">Northern Israeli blind subterranean mole rat</name>
    <name type="synonym">Spalax galili</name>
    <dbReference type="NCBI Taxonomy" id="1026970"/>
    <lineage>
        <taxon>Eukaryota</taxon>
        <taxon>Metazoa</taxon>
        <taxon>Chordata</taxon>
        <taxon>Craniata</taxon>
        <taxon>Vertebrata</taxon>
        <taxon>Euteleostomi</taxon>
        <taxon>Mammalia</taxon>
        <taxon>Eutheria</taxon>
        <taxon>Euarchontoglires</taxon>
        <taxon>Glires</taxon>
        <taxon>Rodentia</taxon>
        <taxon>Myomorpha</taxon>
        <taxon>Muroidea</taxon>
        <taxon>Spalacidae</taxon>
        <taxon>Spalacinae</taxon>
        <taxon>Nannospalax</taxon>
    </lineage>
</organism>
<dbReference type="InterPro" id="IPR010569">
    <property type="entry name" value="Myotubularin-like_Pase_dom"/>
</dbReference>
<dbReference type="GO" id="GO:0052629">
    <property type="term" value="F:phosphatidylinositol-3,5-bisphosphate 3-phosphatase activity"/>
    <property type="evidence" value="ECO:0007669"/>
    <property type="project" value="TreeGrafter"/>
</dbReference>
<evidence type="ECO:0000313" key="9">
    <source>
        <dbReference type="Proteomes" id="UP000694381"/>
    </source>
</evidence>
<name>A0A8C6QY60_NANGA</name>
<reference evidence="8" key="1">
    <citation type="submission" date="2025-08" db="UniProtKB">
        <authorList>
            <consortium name="Ensembl"/>
        </authorList>
    </citation>
    <scope>IDENTIFICATION</scope>
</reference>
<dbReference type="Gene3D" id="2.30.29.30">
    <property type="entry name" value="Pleckstrin-homology domain (PH domain)/Phosphotyrosine-binding domain (PTB)"/>
    <property type="match status" value="1"/>
</dbReference>
<evidence type="ECO:0000256" key="1">
    <source>
        <dbReference type="ARBA" id="ARBA00004370"/>
    </source>
</evidence>
<accession>A0A8C6QY60</accession>
<dbReference type="PANTHER" id="PTHR10807">
    <property type="entry name" value="MYOTUBULARIN-RELATED"/>
    <property type="match status" value="1"/>
</dbReference>
<dbReference type="Ensembl" id="ENSNGAT00000015692.1">
    <property type="protein sequence ID" value="ENSNGAP00000010168.1"/>
    <property type="gene ID" value="ENSNGAG00000012657.1"/>
</dbReference>
<comment type="subcellular location">
    <subcellularLocation>
        <location evidence="1">Membrane</location>
    </subcellularLocation>
</comment>
<evidence type="ECO:0000259" key="7">
    <source>
        <dbReference type="PROSITE" id="PS51339"/>
    </source>
</evidence>
<dbReference type="GeneTree" id="ENSGT00940000153669"/>
<proteinExistence type="inferred from homology"/>
<dbReference type="SUPFAM" id="SSF52799">
    <property type="entry name" value="(Phosphotyrosine protein) phosphatases II"/>
    <property type="match status" value="1"/>
</dbReference>
<keyword evidence="4" id="KW-0472">Membrane</keyword>
<evidence type="ECO:0000256" key="5">
    <source>
        <dbReference type="PIRSR" id="PIRSR630564-1"/>
    </source>
</evidence>
<dbReference type="GO" id="GO:0004438">
    <property type="term" value="F:phosphatidylinositol-3-phosphate phosphatase activity"/>
    <property type="evidence" value="ECO:0007669"/>
    <property type="project" value="TreeGrafter"/>
</dbReference>
<dbReference type="InterPro" id="IPR030564">
    <property type="entry name" value="Myotubularin"/>
</dbReference>
<feature type="active site" description="Phosphocysteine intermediate" evidence="5">
    <location>
        <position position="304"/>
    </location>
</feature>
<protein>
    <recommendedName>
        <fullName evidence="7">Myotubularin phosphatase domain-containing protein</fullName>
    </recommendedName>
</protein>
<dbReference type="InterPro" id="IPR029021">
    <property type="entry name" value="Prot-tyrosine_phosphatase-like"/>
</dbReference>
<comment type="similarity">
    <text evidence="2">Belongs to the protein-tyrosine phosphatase family. Non-receptor class myotubularin subfamily.</text>
</comment>
<dbReference type="Pfam" id="PF06602">
    <property type="entry name" value="Myotub-related"/>
    <property type="match status" value="2"/>
</dbReference>
<reference evidence="8" key="2">
    <citation type="submission" date="2025-09" db="UniProtKB">
        <authorList>
            <consortium name="Ensembl"/>
        </authorList>
    </citation>
    <scope>IDENTIFICATION</scope>
</reference>
<dbReference type="PROSITE" id="PS51339">
    <property type="entry name" value="PPASE_MYOTUBULARIN"/>
    <property type="match status" value="1"/>
</dbReference>
<dbReference type="PANTHER" id="PTHR10807:SF42">
    <property type="entry name" value="MYOTUBULARIN-RELATED PROTEIN 2"/>
    <property type="match status" value="1"/>
</dbReference>
<dbReference type="GO" id="GO:0046856">
    <property type="term" value="P:phosphatidylinositol dephosphorylation"/>
    <property type="evidence" value="ECO:0007669"/>
    <property type="project" value="TreeGrafter"/>
</dbReference>
<evidence type="ECO:0000256" key="2">
    <source>
        <dbReference type="ARBA" id="ARBA00007471"/>
    </source>
</evidence>
<sequence>MEKSSRCESRCSVSGGWLPREESLASTSHFCCIFSSISADNFPPDVRFLRESNKLAEMEEPPLLPGENIKGTANDGTYICPFTGAVRGTLMVTNYRLYFKNVSLGVTPRVEKIGGASSQGYNSYGLEIVCKYIRNLRFNGWKLYDPLLEYGRQGIPNESWREVCGTYSALLVVPANIPDEESKRVASFRSWDQIPLLSWIHPESQAMVIRCSQPMIGVSGKCSKEDKKYLQAIMDSNAQSHKIFIFDARPTVNAVVNKAKQGGYESEDAYQNSLRKLKEVLEHIKLILAEALKIAHKTSLAVYCSDAWDHTAQRGSLAMLMLVGYYRTIGRFEVLLSFGHRFQLRVGHSDKSHADADRSPVFLQFIDCVWQMTRQFPTAFEFNQYFLITILDHLYSCLFGTFLCNSEQQQGKENLPSRTASLWSYINSQQEDFTDPLYGSYSNYVFSSVASMRHLELWVGYYIRWNPWMKPQEPIHSRHKELLAKRAELQKKAEELQREISDQWTSSLKRASSTAQYVTPDQTIVLKDCQSGRGCRCHGLVITAAALWVESLPHLKPIYGRKAQITYFNALR</sequence>
<feature type="domain" description="Myotubularin phosphatase" evidence="7">
    <location>
        <begin position="140"/>
        <end position="462"/>
    </location>
</feature>
<feature type="binding site" evidence="6">
    <location>
        <begin position="257"/>
        <end position="260"/>
    </location>
    <ligand>
        <name>substrate</name>
    </ligand>
</feature>
<dbReference type="InterPro" id="IPR011993">
    <property type="entry name" value="PH-like_dom_sf"/>
</dbReference>
<dbReference type="Proteomes" id="UP000694381">
    <property type="component" value="Unassembled WGS sequence"/>
</dbReference>
<dbReference type="AlphaFoldDB" id="A0A8C6QY60"/>
<keyword evidence="3" id="KW-0378">Hydrolase</keyword>